<evidence type="ECO:0000313" key="3">
    <source>
        <dbReference type="Proteomes" id="UP000800094"/>
    </source>
</evidence>
<protein>
    <submittedName>
        <fullName evidence="2">Uncharacterized protein</fullName>
    </submittedName>
</protein>
<gene>
    <name evidence="2" type="ORF">BU26DRAFT_521458</name>
</gene>
<dbReference type="EMBL" id="ML987199">
    <property type="protein sequence ID" value="KAF2245926.1"/>
    <property type="molecule type" value="Genomic_DNA"/>
</dbReference>
<accession>A0A6A6I6H7</accession>
<dbReference type="OrthoDB" id="3684150at2759"/>
<proteinExistence type="predicted"/>
<sequence length="282" mass="32149">MGARAENGSRLGYDSRFISIGTDICVHDHILWGRIDVHRQAITVESTVVAFWRHKHVWFDKETRRTSRRKHQAIATTRIVVSGSFSRFLAFPKAITASIYLGSHARLQCCNATLAMYPPPVPPPRRARLRTQPKRAYNVERMYHQDATPPSPFDYPFATPFDPPINDSAIPSISPSKDPAALPSRANALSRRCTALANSISNLNAVIEPLKSLKPERIAKEHMVDVYQESQNVWWAVLEMEAQMQEVGTILDEIVKQQEKDKDNNAGWPYEERTRERGFRWG</sequence>
<dbReference type="Proteomes" id="UP000800094">
    <property type="component" value="Unassembled WGS sequence"/>
</dbReference>
<evidence type="ECO:0000256" key="1">
    <source>
        <dbReference type="SAM" id="MobiDB-lite"/>
    </source>
</evidence>
<dbReference type="RefSeq" id="XP_033680930.1">
    <property type="nucleotide sequence ID" value="XM_033829535.1"/>
</dbReference>
<reference evidence="2" key="1">
    <citation type="journal article" date="2020" name="Stud. Mycol.">
        <title>101 Dothideomycetes genomes: a test case for predicting lifestyles and emergence of pathogens.</title>
        <authorList>
            <person name="Haridas S."/>
            <person name="Albert R."/>
            <person name="Binder M."/>
            <person name="Bloem J."/>
            <person name="Labutti K."/>
            <person name="Salamov A."/>
            <person name="Andreopoulos B."/>
            <person name="Baker S."/>
            <person name="Barry K."/>
            <person name="Bills G."/>
            <person name="Bluhm B."/>
            <person name="Cannon C."/>
            <person name="Castanera R."/>
            <person name="Culley D."/>
            <person name="Daum C."/>
            <person name="Ezra D."/>
            <person name="Gonzalez J."/>
            <person name="Henrissat B."/>
            <person name="Kuo A."/>
            <person name="Liang C."/>
            <person name="Lipzen A."/>
            <person name="Lutzoni F."/>
            <person name="Magnuson J."/>
            <person name="Mondo S."/>
            <person name="Nolan M."/>
            <person name="Ohm R."/>
            <person name="Pangilinan J."/>
            <person name="Park H.-J."/>
            <person name="Ramirez L."/>
            <person name="Alfaro M."/>
            <person name="Sun H."/>
            <person name="Tritt A."/>
            <person name="Yoshinaga Y."/>
            <person name="Zwiers L.-H."/>
            <person name="Turgeon B."/>
            <person name="Goodwin S."/>
            <person name="Spatafora J."/>
            <person name="Crous P."/>
            <person name="Grigoriev I."/>
        </authorList>
    </citation>
    <scope>NUCLEOTIDE SEQUENCE</scope>
    <source>
        <strain evidence="2">CBS 122368</strain>
    </source>
</reference>
<name>A0A6A6I6H7_9PLEO</name>
<organism evidence="2 3">
    <name type="scientific">Trematosphaeria pertusa</name>
    <dbReference type="NCBI Taxonomy" id="390896"/>
    <lineage>
        <taxon>Eukaryota</taxon>
        <taxon>Fungi</taxon>
        <taxon>Dikarya</taxon>
        <taxon>Ascomycota</taxon>
        <taxon>Pezizomycotina</taxon>
        <taxon>Dothideomycetes</taxon>
        <taxon>Pleosporomycetidae</taxon>
        <taxon>Pleosporales</taxon>
        <taxon>Massarineae</taxon>
        <taxon>Trematosphaeriaceae</taxon>
        <taxon>Trematosphaeria</taxon>
    </lineage>
</organism>
<evidence type="ECO:0000313" key="2">
    <source>
        <dbReference type="EMBL" id="KAF2245926.1"/>
    </source>
</evidence>
<keyword evidence="3" id="KW-1185">Reference proteome</keyword>
<dbReference type="AlphaFoldDB" id="A0A6A6I6H7"/>
<feature type="region of interest" description="Disordered" evidence="1">
    <location>
        <begin position="258"/>
        <end position="282"/>
    </location>
</feature>
<dbReference type="GeneID" id="54582865"/>